<dbReference type="GO" id="GO:0003723">
    <property type="term" value="F:RNA binding"/>
    <property type="evidence" value="ECO:0007669"/>
    <property type="project" value="UniProtKB-KW"/>
</dbReference>
<dbReference type="SUPFAM" id="SSF50129">
    <property type="entry name" value="GroES-like"/>
    <property type="match status" value="1"/>
</dbReference>
<dbReference type="GO" id="GO:0008270">
    <property type="term" value="F:zinc ion binding"/>
    <property type="evidence" value="ECO:0007669"/>
    <property type="project" value="InterPro"/>
</dbReference>
<evidence type="ECO:0000259" key="7">
    <source>
        <dbReference type="SMART" id="SM00829"/>
    </source>
</evidence>
<gene>
    <name evidence="8" type="ORF">SAMN05661093_07454</name>
</gene>
<feature type="domain" description="Enoyl reductase (ER)" evidence="7">
    <location>
        <begin position="51"/>
        <end position="416"/>
    </location>
</feature>
<sequence>MTNVNHMPMTEALLSGASPEVLASTPLPTEYTAAHLRVEDENIFGDETDRDVRRTLHVGQVPMPELAPDEVLVAVMASSINYNTVWSATFLPLSTFGFLKATARRGGWDTRHDQPFHVLGSDAAGQIVRVGSGVRRWQVGDHVMVSAACVDDQEPAAQADGMLSEYQLAWGFETNYGGLAHYTVVRASQLIPKPGHLTWEEAATVPACAGTAYRMLVSDRGARMKQGDVVLIWGASGGLGAYAVQMVKNGGGIAVGVVGSAEKMAAARALGCDLVINRDEIGIGSAGADPDQVIAQGKRLGKLIRQGVGEDPHIVFDHVGRATFGISLFVVRRGGSVVTCGSSTGYQHQFDNRYLWMRLKRIVGSHVANLQEQVECARLFTLGQVMPALSALYPLEQVGEATRLVQLNEHIGKVGVLCMAPEPGLGVTDPGLRARIGEEALNPLRAFAPAPVLAGQR</sequence>
<organism evidence="8 9">
    <name type="scientific">Kibdelosporangium aridum</name>
    <dbReference type="NCBI Taxonomy" id="2030"/>
    <lineage>
        <taxon>Bacteria</taxon>
        <taxon>Bacillati</taxon>
        <taxon>Actinomycetota</taxon>
        <taxon>Actinomycetes</taxon>
        <taxon>Pseudonocardiales</taxon>
        <taxon>Pseudonocardiaceae</taxon>
        <taxon>Kibdelosporangium</taxon>
    </lineage>
</organism>
<dbReference type="SMART" id="SM00829">
    <property type="entry name" value="PKS_ER"/>
    <property type="match status" value="1"/>
</dbReference>
<comment type="subunit">
    <text evidence="2">Homotetramer.</text>
</comment>
<dbReference type="InterPro" id="IPR013149">
    <property type="entry name" value="ADH-like_C"/>
</dbReference>
<dbReference type="NCBIfam" id="TIGR01751">
    <property type="entry name" value="crot-CoA-red"/>
    <property type="match status" value="1"/>
</dbReference>
<dbReference type="GO" id="GO:0005737">
    <property type="term" value="C:cytoplasm"/>
    <property type="evidence" value="ECO:0007669"/>
    <property type="project" value="UniProtKB-SubCell"/>
</dbReference>
<evidence type="ECO:0000256" key="3">
    <source>
        <dbReference type="ARBA" id="ARBA00022490"/>
    </source>
</evidence>
<dbReference type="SUPFAM" id="SSF51735">
    <property type="entry name" value="NAD(P)-binding Rossmann-fold domains"/>
    <property type="match status" value="1"/>
</dbReference>
<evidence type="ECO:0000313" key="8">
    <source>
        <dbReference type="EMBL" id="SMD22490.1"/>
    </source>
</evidence>
<proteinExistence type="predicted"/>
<dbReference type="Pfam" id="PF00107">
    <property type="entry name" value="ADH_zinc_N"/>
    <property type="match status" value="1"/>
</dbReference>
<accession>A0A1Y5Y1Q5</accession>
<dbReference type="GO" id="GO:0043880">
    <property type="term" value="F:crotonyl-CoA reductase activity"/>
    <property type="evidence" value="ECO:0007669"/>
    <property type="project" value="InterPro"/>
</dbReference>
<dbReference type="AlphaFoldDB" id="A0A1Y5Y1Q5"/>
<evidence type="ECO:0000256" key="5">
    <source>
        <dbReference type="ARBA" id="ARBA00022884"/>
    </source>
</evidence>
<dbReference type="InterPro" id="IPR011032">
    <property type="entry name" value="GroES-like_sf"/>
</dbReference>
<keyword evidence="3" id="KW-0963">Cytoplasm</keyword>
<dbReference type="InterPro" id="IPR010085">
    <property type="entry name" value="Crot_CoA_red"/>
</dbReference>
<dbReference type="Proteomes" id="UP000192674">
    <property type="component" value="Unassembled WGS sequence"/>
</dbReference>
<keyword evidence="5" id="KW-0694">RNA-binding</keyword>
<dbReference type="InterPro" id="IPR051603">
    <property type="entry name" value="Zinc-ADH_QOR/CCCR"/>
</dbReference>
<dbReference type="InterPro" id="IPR002364">
    <property type="entry name" value="Quin_OxRdtase/zeta-crystal_CS"/>
</dbReference>
<comment type="subcellular location">
    <subcellularLocation>
        <location evidence="1">Cytoplasm</location>
    </subcellularLocation>
</comment>
<dbReference type="InterPro" id="IPR013154">
    <property type="entry name" value="ADH-like_N"/>
</dbReference>
<dbReference type="InterPro" id="IPR036291">
    <property type="entry name" value="NAD(P)-bd_dom_sf"/>
</dbReference>
<protein>
    <submittedName>
        <fullName evidence="8">Crotonyl-CoA reductase</fullName>
    </submittedName>
</protein>
<dbReference type="RefSeq" id="WP_200825860.1">
    <property type="nucleotide sequence ID" value="NZ_FWXV01000008.1"/>
</dbReference>
<evidence type="ECO:0000256" key="2">
    <source>
        <dbReference type="ARBA" id="ARBA00011881"/>
    </source>
</evidence>
<evidence type="ECO:0000256" key="6">
    <source>
        <dbReference type="ARBA" id="ARBA00022990"/>
    </source>
</evidence>
<name>A0A1Y5Y1Q5_KIBAR</name>
<keyword evidence="6" id="KW-0007">Acetylation</keyword>
<dbReference type="Pfam" id="PF08240">
    <property type="entry name" value="ADH_N"/>
    <property type="match status" value="1"/>
</dbReference>
<reference evidence="8 9" key="1">
    <citation type="submission" date="2017-04" db="EMBL/GenBank/DDBJ databases">
        <authorList>
            <person name="Afonso C.L."/>
            <person name="Miller P.J."/>
            <person name="Scott M.A."/>
            <person name="Spackman E."/>
            <person name="Goraichik I."/>
            <person name="Dimitrov K.M."/>
            <person name="Suarez D.L."/>
            <person name="Swayne D.E."/>
        </authorList>
    </citation>
    <scope>NUCLEOTIDE SEQUENCE [LARGE SCALE GENOMIC DNA]</scope>
    <source>
        <strain evidence="8 9">DSM 43828</strain>
    </source>
</reference>
<evidence type="ECO:0000313" key="9">
    <source>
        <dbReference type="Proteomes" id="UP000192674"/>
    </source>
</evidence>
<dbReference type="EMBL" id="FWXV01000008">
    <property type="protein sequence ID" value="SMD22490.1"/>
    <property type="molecule type" value="Genomic_DNA"/>
</dbReference>
<evidence type="ECO:0000256" key="4">
    <source>
        <dbReference type="ARBA" id="ARBA00022857"/>
    </source>
</evidence>
<dbReference type="Gene3D" id="3.90.180.10">
    <property type="entry name" value="Medium-chain alcohol dehydrogenases, catalytic domain"/>
    <property type="match status" value="2"/>
</dbReference>
<dbReference type="InterPro" id="IPR020843">
    <property type="entry name" value="ER"/>
</dbReference>
<evidence type="ECO:0000256" key="1">
    <source>
        <dbReference type="ARBA" id="ARBA00004496"/>
    </source>
</evidence>
<keyword evidence="4" id="KW-0521">NADP</keyword>
<keyword evidence="9" id="KW-1185">Reference proteome</keyword>
<dbReference type="PROSITE" id="PS01162">
    <property type="entry name" value="QOR_ZETA_CRYSTAL"/>
    <property type="match status" value="1"/>
</dbReference>
<dbReference type="PANTHER" id="PTHR44154">
    <property type="entry name" value="QUINONE OXIDOREDUCTASE"/>
    <property type="match status" value="1"/>
</dbReference>
<dbReference type="PANTHER" id="PTHR44154:SF1">
    <property type="entry name" value="QUINONE OXIDOREDUCTASE"/>
    <property type="match status" value="1"/>
</dbReference>